<gene>
    <name evidence="2" type="ORF">ElyMa_006333700</name>
</gene>
<accession>A0AAV4HKA7</accession>
<keyword evidence="3" id="KW-1185">Reference proteome</keyword>
<evidence type="ECO:0000313" key="3">
    <source>
        <dbReference type="Proteomes" id="UP000762676"/>
    </source>
</evidence>
<dbReference type="EMBL" id="BMAT01012716">
    <property type="protein sequence ID" value="GFR97817.1"/>
    <property type="molecule type" value="Genomic_DNA"/>
</dbReference>
<sequence>MGQKALCTARPDHCDSCLCAQVEPGPPHEPSHGPPPNPISVSQKGTTMQNQTPKSLIKETIVLPFRKKKFPPLGQLSSDGIKLVGMNPGSLTKERDSEEADHFPTSQSQSDDAFSSVQWKKMMEDLGDDAQTLLNKFSIKSLLLRVSRN</sequence>
<feature type="region of interest" description="Disordered" evidence="1">
    <location>
        <begin position="19"/>
        <end position="55"/>
    </location>
</feature>
<dbReference type="AlphaFoldDB" id="A0AAV4HKA7"/>
<feature type="compositionally biased region" description="Basic and acidic residues" evidence="1">
    <location>
        <begin position="92"/>
        <end position="102"/>
    </location>
</feature>
<dbReference type="Proteomes" id="UP000762676">
    <property type="component" value="Unassembled WGS sequence"/>
</dbReference>
<feature type="compositionally biased region" description="Pro residues" evidence="1">
    <location>
        <begin position="24"/>
        <end position="38"/>
    </location>
</feature>
<name>A0AAV4HKA7_9GAST</name>
<reference evidence="2 3" key="1">
    <citation type="journal article" date="2021" name="Elife">
        <title>Chloroplast acquisition without the gene transfer in kleptoplastic sea slugs, Plakobranchus ocellatus.</title>
        <authorList>
            <person name="Maeda T."/>
            <person name="Takahashi S."/>
            <person name="Yoshida T."/>
            <person name="Shimamura S."/>
            <person name="Takaki Y."/>
            <person name="Nagai Y."/>
            <person name="Toyoda A."/>
            <person name="Suzuki Y."/>
            <person name="Arimoto A."/>
            <person name="Ishii H."/>
            <person name="Satoh N."/>
            <person name="Nishiyama T."/>
            <person name="Hasebe M."/>
            <person name="Maruyama T."/>
            <person name="Minagawa J."/>
            <person name="Obokata J."/>
            <person name="Shigenobu S."/>
        </authorList>
    </citation>
    <scope>NUCLEOTIDE SEQUENCE [LARGE SCALE GENOMIC DNA]</scope>
</reference>
<evidence type="ECO:0000256" key="1">
    <source>
        <dbReference type="SAM" id="MobiDB-lite"/>
    </source>
</evidence>
<feature type="compositionally biased region" description="Polar residues" evidence="1">
    <location>
        <begin position="104"/>
        <end position="116"/>
    </location>
</feature>
<protein>
    <submittedName>
        <fullName evidence="2">Uncharacterized protein</fullName>
    </submittedName>
</protein>
<evidence type="ECO:0000313" key="2">
    <source>
        <dbReference type="EMBL" id="GFR97817.1"/>
    </source>
</evidence>
<feature type="region of interest" description="Disordered" evidence="1">
    <location>
        <begin position="76"/>
        <end position="116"/>
    </location>
</feature>
<organism evidence="2 3">
    <name type="scientific">Elysia marginata</name>
    <dbReference type="NCBI Taxonomy" id="1093978"/>
    <lineage>
        <taxon>Eukaryota</taxon>
        <taxon>Metazoa</taxon>
        <taxon>Spiralia</taxon>
        <taxon>Lophotrochozoa</taxon>
        <taxon>Mollusca</taxon>
        <taxon>Gastropoda</taxon>
        <taxon>Heterobranchia</taxon>
        <taxon>Euthyneura</taxon>
        <taxon>Panpulmonata</taxon>
        <taxon>Sacoglossa</taxon>
        <taxon>Placobranchoidea</taxon>
        <taxon>Plakobranchidae</taxon>
        <taxon>Elysia</taxon>
    </lineage>
</organism>
<proteinExistence type="predicted"/>
<feature type="compositionally biased region" description="Polar residues" evidence="1">
    <location>
        <begin position="39"/>
        <end position="54"/>
    </location>
</feature>
<comment type="caution">
    <text evidence="2">The sequence shown here is derived from an EMBL/GenBank/DDBJ whole genome shotgun (WGS) entry which is preliminary data.</text>
</comment>